<protein>
    <recommendedName>
        <fullName evidence="5">Integral membrane protein</fullName>
    </recommendedName>
</protein>
<dbReference type="EMBL" id="BAAANB010000021">
    <property type="protein sequence ID" value="GAA2034885.1"/>
    <property type="molecule type" value="Genomic_DNA"/>
</dbReference>
<feature type="compositionally biased region" description="Basic and acidic residues" evidence="1">
    <location>
        <begin position="109"/>
        <end position="120"/>
    </location>
</feature>
<reference evidence="3 4" key="1">
    <citation type="journal article" date="2019" name="Int. J. Syst. Evol. Microbiol.">
        <title>The Global Catalogue of Microorganisms (GCM) 10K type strain sequencing project: providing services to taxonomists for standard genome sequencing and annotation.</title>
        <authorList>
            <consortium name="The Broad Institute Genomics Platform"/>
            <consortium name="The Broad Institute Genome Sequencing Center for Infectious Disease"/>
            <person name="Wu L."/>
            <person name="Ma J."/>
        </authorList>
    </citation>
    <scope>NUCLEOTIDE SEQUENCE [LARGE SCALE GENOMIC DNA]</scope>
    <source>
        <strain evidence="3 4">JCM 14283</strain>
    </source>
</reference>
<keyword evidence="2" id="KW-0472">Membrane</keyword>
<feature type="compositionally biased region" description="Gly residues" evidence="1">
    <location>
        <begin position="121"/>
        <end position="131"/>
    </location>
</feature>
<evidence type="ECO:0000313" key="4">
    <source>
        <dbReference type="Proteomes" id="UP001501285"/>
    </source>
</evidence>
<dbReference type="Proteomes" id="UP001501285">
    <property type="component" value="Unassembled WGS sequence"/>
</dbReference>
<feature type="transmembrane region" description="Helical" evidence="2">
    <location>
        <begin position="35"/>
        <end position="53"/>
    </location>
</feature>
<evidence type="ECO:0008006" key="5">
    <source>
        <dbReference type="Google" id="ProtNLM"/>
    </source>
</evidence>
<feature type="region of interest" description="Disordered" evidence="1">
    <location>
        <begin position="109"/>
        <end position="141"/>
    </location>
</feature>
<keyword evidence="2" id="KW-0812">Transmembrane</keyword>
<dbReference type="RefSeq" id="WP_343992154.1">
    <property type="nucleotide sequence ID" value="NZ_BAAANB010000021.1"/>
</dbReference>
<comment type="caution">
    <text evidence="3">The sequence shown here is derived from an EMBL/GenBank/DDBJ whole genome shotgun (WGS) entry which is preliminary data.</text>
</comment>
<keyword evidence="4" id="KW-1185">Reference proteome</keyword>
<keyword evidence="2" id="KW-1133">Transmembrane helix</keyword>
<sequence>MAGLLTLLEALVVLGFAVFYAYEMVTGATDDLTRAATSGVLILIFGLGLLVLARGWSRAADWPRTPTLLWNALLLPVAWSLHESGRTPVALAVGAVAVASIVAALAAPGRRDPRPDRAVDGGDGSQAGMGADGARRDDGLS</sequence>
<evidence type="ECO:0000313" key="3">
    <source>
        <dbReference type="EMBL" id="GAA2034885.1"/>
    </source>
</evidence>
<evidence type="ECO:0000256" key="1">
    <source>
        <dbReference type="SAM" id="MobiDB-lite"/>
    </source>
</evidence>
<organism evidence="3 4">
    <name type="scientific">Terrabacter terrae</name>
    <dbReference type="NCBI Taxonomy" id="318434"/>
    <lineage>
        <taxon>Bacteria</taxon>
        <taxon>Bacillati</taxon>
        <taxon>Actinomycetota</taxon>
        <taxon>Actinomycetes</taxon>
        <taxon>Micrococcales</taxon>
        <taxon>Intrasporangiaceae</taxon>
        <taxon>Terrabacter</taxon>
    </lineage>
</organism>
<gene>
    <name evidence="3" type="ORF">GCM10009740_26970</name>
</gene>
<name>A0ABN2UFG9_9MICO</name>
<evidence type="ECO:0000256" key="2">
    <source>
        <dbReference type="SAM" id="Phobius"/>
    </source>
</evidence>
<feature type="transmembrane region" description="Helical" evidence="2">
    <location>
        <begin position="88"/>
        <end position="107"/>
    </location>
</feature>
<proteinExistence type="predicted"/>
<accession>A0ABN2UFG9</accession>